<keyword evidence="2" id="KW-0539">Nucleus</keyword>
<accession>A0A2V1DNR5</accession>
<gene>
    <name evidence="4" type="ORF">DM02DRAFT_710092</name>
</gene>
<dbReference type="GO" id="GO:0008270">
    <property type="term" value="F:zinc ion binding"/>
    <property type="evidence" value="ECO:0007669"/>
    <property type="project" value="InterPro"/>
</dbReference>
<dbReference type="InterPro" id="IPR036864">
    <property type="entry name" value="Zn2-C6_fun-type_DNA-bd_sf"/>
</dbReference>
<dbReference type="CDD" id="cd00067">
    <property type="entry name" value="GAL4"/>
    <property type="match status" value="1"/>
</dbReference>
<evidence type="ECO:0000256" key="2">
    <source>
        <dbReference type="ARBA" id="ARBA00023242"/>
    </source>
</evidence>
<evidence type="ECO:0000313" key="5">
    <source>
        <dbReference type="Proteomes" id="UP000244855"/>
    </source>
</evidence>
<dbReference type="CDD" id="cd12148">
    <property type="entry name" value="fungal_TF_MHR"/>
    <property type="match status" value="1"/>
</dbReference>
<dbReference type="STRING" id="97972.A0A2V1DNR5"/>
<dbReference type="Proteomes" id="UP000244855">
    <property type="component" value="Unassembled WGS sequence"/>
</dbReference>
<feature type="region of interest" description="Disordered" evidence="3">
    <location>
        <begin position="607"/>
        <end position="628"/>
    </location>
</feature>
<sequence>MDEEAPAGTAPTRSQRARLTCAECHRRKTKCDKNVPCIAHLCSREEVTQNSIREESEPTNNLVQILLQRVENLEKRLASVETLPQVHSNGPNTNVRPNVTVIDASPDVSTINTSPNIPENVVQEVISSSDPEACDTATVLEFLAWGRKKDVDFANDSEPYSGPGNAMNDMLTTDFLTESTNSALLDMLETLLPSRDIILKLVTYHNSSVLWYHGSYSSKILSDHLHSFLTELDGNIRHEKLNLQWLALLFAVMTGSLTCASQATRRGWGFSDLEATNLSLRWYDSTVTCLSMSNYLEIHTIHAVQAIATLTIAAHILGKSSSQSALLASAGRIAQSLGLHKLASETGSLKSDQLRKREAGRRVFVQLCTQDWFQIPFSDIYTHNPRFITTTKPLNCNDDDMIVHNSSTPTQASYCNFRYDIAALMPQLLDAMEGCNTLYTKYEQVMKYDAKMRELATASIPIFLSKNGPVAAGWPRYINWARRSLTICASHKIIMIHRKFVVLSFTNSAFVFTRRTCIAASKTILRDALAPLEDDAPVLWIDQAFAVAAGIILSLDALHRKAEEPEFAEHSQLVGDTIAYLREFKESKIAARGSQLLSALKNELNSFSAPNSRKRPRSSGDAGRFPPSKRRAIDVKELLKEVSHNLGVTTPAATPTPDLFGDVGDITWSNFADLLPAGTELFDAQYLFDDLFPPQL</sequence>
<dbReference type="Gene3D" id="4.10.240.10">
    <property type="entry name" value="Zn(2)-C6 fungal-type DNA-binding domain"/>
    <property type="match status" value="1"/>
</dbReference>
<evidence type="ECO:0008006" key="6">
    <source>
        <dbReference type="Google" id="ProtNLM"/>
    </source>
</evidence>
<dbReference type="EMBL" id="KZ805383">
    <property type="protein sequence ID" value="PVH99877.1"/>
    <property type="molecule type" value="Genomic_DNA"/>
</dbReference>
<evidence type="ECO:0000256" key="1">
    <source>
        <dbReference type="ARBA" id="ARBA00004123"/>
    </source>
</evidence>
<dbReference type="PANTHER" id="PTHR31001:SF76">
    <property type="entry name" value="ZN(2)-C6 FUNGAL-TYPE DOMAIN-CONTAINING PROTEIN"/>
    <property type="match status" value="1"/>
</dbReference>
<dbReference type="OrthoDB" id="410267at2759"/>
<keyword evidence="5" id="KW-1185">Reference proteome</keyword>
<dbReference type="PANTHER" id="PTHR31001">
    <property type="entry name" value="UNCHARACTERIZED TRANSCRIPTIONAL REGULATORY PROTEIN"/>
    <property type="match status" value="1"/>
</dbReference>
<dbReference type="AlphaFoldDB" id="A0A2V1DNR5"/>
<dbReference type="InterPro" id="IPR001138">
    <property type="entry name" value="Zn2Cys6_DnaBD"/>
</dbReference>
<dbReference type="GO" id="GO:0005634">
    <property type="term" value="C:nucleus"/>
    <property type="evidence" value="ECO:0007669"/>
    <property type="project" value="UniProtKB-SubCell"/>
</dbReference>
<reference evidence="4 5" key="1">
    <citation type="journal article" date="2018" name="Sci. Rep.">
        <title>Comparative genomics provides insights into the lifestyle and reveals functional heterogeneity of dark septate endophytic fungi.</title>
        <authorList>
            <person name="Knapp D.G."/>
            <person name="Nemeth J.B."/>
            <person name="Barry K."/>
            <person name="Hainaut M."/>
            <person name="Henrissat B."/>
            <person name="Johnson J."/>
            <person name="Kuo A."/>
            <person name="Lim J.H.P."/>
            <person name="Lipzen A."/>
            <person name="Nolan M."/>
            <person name="Ohm R.A."/>
            <person name="Tamas L."/>
            <person name="Grigoriev I.V."/>
            <person name="Spatafora J.W."/>
            <person name="Nagy L.G."/>
            <person name="Kovacs G.M."/>
        </authorList>
    </citation>
    <scope>NUCLEOTIDE SEQUENCE [LARGE SCALE GENOMIC DNA]</scope>
    <source>
        <strain evidence="4 5">DSE2036</strain>
    </source>
</reference>
<dbReference type="InterPro" id="IPR050613">
    <property type="entry name" value="Sec_Metabolite_Reg"/>
</dbReference>
<comment type="subcellular location">
    <subcellularLocation>
        <location evidence="1">Nucleus</location>
    </subcellularLocation>
</comment>
<name>A0A2V1DNR5_9PLEO</name>
<evidence type="ECO:0000256" key="3">
    <source>
        <dbReference type="SAM" id="MobiDB-lite"/>
    </source>
</evidence>
<organism evidence="4 5">
    <name type="scientific">Periconia macrospinosa</name>
    <dbReference type="NCBI Taxonomy" id="97972"/>
    <lineage>
        <taxon>Eukaryota</taxon>
        <taxon>Fungi</taxon>
        <taxon>Dikarya</taxon>
        <taxon>Ascomycota</taxon>
        <taxon>Pezizomycotina</taxon>
        <taxon>Dothideomycetes</taxon>
        <taxon>Pleosporomycetidae</taxon>
        <taxon>Pleosporales</taxon>
        <taxon>Massarineae</taxon>
        <taxon>Periconiaceae</taxon>
        <taxon>Periconia</taxon>
    </lineage>
</organism>
<evidence type="ECO:0000313" key="4">
    <source>
        <dbReference type="EMBL" id="PVH99877.1"/>
    </source>
</evidence>
<protein>
    <recommendedName>
        <fullName evidence="6">Zn(2)-C6 fungal-type domain-containing protein</fullName>
    </recommendedName>
</protein>
<proteinExistence type="predicted"/>
<dbReference type="GO" id="GO:0000981">
    <property type="term" value="F:DNA-binding transcription factor activity, RNA polymerase II-specific"/>
    <property type="evidence" value="ECO:0007669"/>
    <property type="project" value="InterPro"/>
</dbReference>